<dbReference type="InterPro" id="IPR032307">
    <property type="entry name" value="PepSY_TM-like_2"/>
</dbReference>
<proteinExistence type="predicted"/>
<keyword evidence="3" id="KW-1185">Reference proteome</keyword>
<feature type="transmembrane region" description="Helical" evidence="1">
    <location>
        <begin position="207"/>
        <end position="227"/>
    </location>
</feature>
<gene>
    <name evidence="2" type="ORF">C0Z19_04735</name>
</gene>
<comment type="caution">
    <text evidence="2">The sequence shown here is derived from an EMBL/GenBank/DDBJ whole genome shotgun (WGS) entry which is preliminary data.</text>
</comment>
<evidence type="ECO:0000256" key="1">
    <source>
        <dbReference type="SAM" id="Phobius"/>
    </source>
</evidence>
<dbReference type="EMBL" id="PNYB01000003">
    <property type="protein sequence ID" value="PMS27070.1"/>
    <property type="molecule type" value="Genomic_DNA"/>
</dbReference>
<dbReference type="PANTHER" id="PTHR40115">
    <property type="entry name" value="INNER MEMBRANE PROTEIN WITH PEPSY TM HELIX"/>
    <property type="match status" value="1"/>
</dbReference>
<evidence type="ECO:0000313" key="3">
    <source>
        <dbReference type="Proteomes" id="UP000235347"/>
    </source>
</evidence>
<dbReference type="Pfam" id="PF16357">
    <property type="entry name" value="PepSY_TM_like_2"/>
    <property type="match status" value="1"/>
</dbReference>
<organism evidence="2 3">
    <name type="scientific">Trinickia soli</name>
    <dbReference type="NCBI Taxonomy" id="380675"/>
    <lineage>
        <taxon>Bacteria</taxon>
        <taxon>Pseudomonadati</taxon>
        <taxon>Pseudomonadota</taxon>
        <taxon>Betaproteobacteria</taxon>
        <taxon>Burkholderiales</taxon>
        <taxon>Burkholderiaceae</taxon>
        <taxon>Trinickia</taxon>
    </lineage>
</organism>
<keyword evidence="1" id="KW-0812">Transmembrane</keyword>
<keyword evidence="1" id="KW-0472">Membrane</keyword>
<feature type="transmembrane region" description="Helical" evidence="1">
    <location>
        <begin position="37"/>
        <end position="59"/>
    </location>
</feature>
<dbReference type="PANTHER" id="PTHR40115:SF1">
    <property type="entry name" value="INNER MEMBRANE PROTEIN WITH PEPSY TM HELIX"/>
    <property type="match status" value="1"/>
</dbReference>
<protein>
    <submittedName>
        <fullName evidence="2">Peptidase</fullName>
    </submittedName>
</protein>
<evidence type="ECO:0000313" key="2">
    <source>
        <dbReference type="EMBL" id="PMS27070.1"/>
    </source>
</evidence>
<dbReference type="RefSeq" id="WP_102608643.1">
    <property type="nucleotide sequence ID" value="NZ_CADIKD010000016.1"/>
</dbReference>
<name>A0A2N7WCC8_9BURK</name>
<feature type="transmembrane region" description="Helical" evidence="1">
    <location>
        <begin position="179"/>
        <end position="201"/>
    </location>
</feature>
<reference evidence="2 3" key="1">
    <citation type="submission" date="2018-01" db="EMBL/GenBank/DDBJ databases">
        <title>Whole genome analyses suggest that Burkholderia sensu lato contains two further novel genera in the rhizoxinica-symbiotica group Mycetohabitans gen. nov., and Trinickia gen. nov.: implications for the evolution of diazotrophy and nodulation in the Burkholderiaceae.</title>
        <authorList>
            <person name="Estrada-de los Santos P."/>
            <person name="Palmer M."/>
            <person name="Chavez-Ramirez B."/>
            <person name="Beukes C."/>
            <person name="Steenkamp E.T."/>
            <person name="Hirsch A.M."/>
            <person name="Manyaka P."/>
            <person name="Maluk M."/>
            <person name="Lafos M."/>
            <person name="Crook M."/>
            <person name="Gross E."/>
            <person name="Simon M.F."/>
            <person name="Bueno dos Reis Junior F."/>
            <person name="Poole P.S."/>
            <person name="Venter S.N."/>
            <person name="James E.K."/>
        </authorList>
    </citation>
    <scope>NUCLEOTIDE SEQUENCE [LARGE SCALE GENOMIC DNA]</scope>
    <source>
        <strain evidence="2 3">GP25-8</strain>
    </source>
</reference>
<keyword evidence="1" id="KW-1133">Transmembrane helix</keyword>
<sequence length="228" mass="25098">MTVSEAAVPVRAATSNVAESQAKRSRRATFIKWLRNVHGWVGLWGAALGMLFGATGFVLNHRAEPLKISTGAPHVSTMQARLPDPLPQTPHELASWLRETYALKGRLGRAQREPEHRVSWGGRETVQPERWQITFSTPQDSVIVEYWKGNDFVTLKRSENSWVATLVNLHRGVGLSVGWVLLIDTIAGSLVLLSLTGVLLWTQLHRVKTLAAVLVFGSIALAVWAGLA</sequence>
<accession>A0A2N7WCC8</accession>
<dbReference type="AlphaFoldDB" id="A0A2N7WCC8"/>
<dbReference type="Proteomes" id="UP000235347">
    <property type="component" value="Unassembled WGS sequence"/>
</dbReference>